<evidence type="ECO:0000313" key="3">
    <source>
        <dbReference type="EnsemblPlants" id="AET3Gv21020500.10"/>
    </source>
</evidence>
<proteinExistence type="predicted"/>
<dbReference type="Gramene" id="AET3Gv21020500.10">
    <property type="protein sequence ID" value="AET3Gv21020500.10"/>
    <property type="gene ID" value="AET3Gv21020500"/>
</dbReference>
<dbReference type="InterPro" id="IPR055411">
    <property type="entry name" value="LRR_FXL15/At3g58940/PEG3-like"/>
</dbReference>
<dbReference type="Pfam" id="PF24758">
    <property type="entry name" value="LRR_At5g56370"/>
    <property type="match status" value="1"/>
</dbReference>
<evidence type="ECO:0000259" key="2">
    <source>
        <dbReference type="PROSITE" id="PS50181"/>
    </source>
</evidence>
<dbReference type="InterPro" id="IPR006566">
    <property type="entry name" value="FBD"/>
</dbReference>
<sequence length="563" mass="62456">PLPSLLQTETLAVSSPRPPPPPAAMDDAHVIQGISWSDMVAHMERGGMDRGMVYFGYNLILHYVYSYLPDPPVSPAAALSLSAAPSPNDGVDRISRLPDAVLRDIVSRLPAKDAARTAALASRWRPLWRSAPLTLADSHLLPDGGAGGQLVIGAASPRAVTAAVSRVLAAHPGPFRCVHLTRTTMEEHRGEMARWLDILAAKGVQELVFVNRPLPIDLRLPATIFSCASLTRLHLGIWRLPDTAAVPRAARFPNLRDLGLYWNSMEDRDLDFMLERSPVLESLFILGFQSGLRLRLVNQSLRCIQLGFSFAEDIDLVDAPRLERLFQFAELTESPKMNNGRSTRKRSSVIKIGSAPKLRVLGYLKPGEQELAGNKENIVPSVQILGIEVQFGVRNTVKKVPGFLRCFPNLETLHVQSPDRFHLQSRPISEESTGKVSVKFWQEGGPIKCILQSIKKVFFYEFRGSRSEVSFLKFVAEKARVLEQMVVVVCIECFSPGDDNVRVKLKPLTSAKWNSKACRLELFRSPVTDGSGPAYNHELASDFEFADPFDLKYYKKAGRISVS</sequence>
<reference evidence="4" key="2">
    <citation type="journal article" date="2017" name="Nat. Plants">
        <title>The Aegilops tauschii genome reveals multiple impacts of transposons.</title>
        <authorList>
            <person name="Zhao G."/>
            <person name="Zou C."/>
            <person name="Li K."/>
            <person name="Wang K."/>
            <person name="Li T."/>
            <person name="Gao L."/>
            <person name="Zhang X."/>
            <person name="Wang H."/>
            <person name="Yang Z."/>
            <person name="Liu X."/>
            <person name="Jiang W."/>
            <person name="Mao L."/>
            <person name="Kong X."/>
            <person name="Jiao Y."/>
            <person name="Jia J."/>
        </authorList>
    </citation>
    <scope>NUCLEOTIDE SEQUENCE [LARGE SCALE GENOMIC DNA]</scope>
    <source>
        <strain evidence="4">cv. AL8/78</strain>
    </source>
</reference>
<dbReference type="PANTHER" id="PTHR32141">
    <property type="match status" value="1"/>
</dbReference>
<dbReference type="PROSITE" id="PS50181">
    <property type="entry name" value="FBOX"/>
    <property type="match status" value="1"/>
</dbReference>
<dbReference type="PANTHER" id="PTHR32141:SF65">
    <property type="entry name" value="F-BOX DOMAIN-CONTAINING PROTEIN"/>
    <property type="match status" value="1"/>
</dbReference>
<evidence type="ECO:0000256" key="1">
    <source>
        <dbReference type="SAM" id="MobiDB-lite"/>
    </source>
</evidence>
<dbReference type="InterPro" id="IPR055302">
    <property type="entry name" value="F-box_dom-containing"/>
</dbReference>
<feature type="compositionally biased region" description="Polar residues" evidence="1">
    <location>
        <begin position="1"/>
        <end position="13"/>
    </location>
</feature>
<dbReference type="Pfam" id="PF00646">
    <property type="entry name" value="F-box"/>
    <property type="match status" value="1"/>
</dbReference>
<reference evidence="4" key="1">
    <citation type="journal article" date="2014" name="Science">
        <title>Ancient hybridizations among the ancestral genomes of bread wheat.</title>
        <authorList>
            <consortium name="International Wheat Genome Sequencing Consortium,"/>
            <person name="Marcussen T."/>
            <person name="Sandve S.R."/>
            <person name="Heier L."/>
            <person name="Spannagl M."/>
            <person name="Pfeifer M."/>
            <person name="Jakobsen K.S."/>
            <person name="Wulff B.B."/>
            <person name="Steuernagel B."/>
            <person name="Mayer K.F."/>
            <person name="Olsen O.A."/>
        </authorList>
    </citation>
    <scope>NUCLEOTIDE SEQUENCE [LARGE SCALE GENOMIC DNA]</scope>
    <source>
        <strain evidence="4">cv. AL8/78</strain>
    </source>
</reference>
<dbReference type="SUPFAM" id="SSF81383">
    <property type="entry name" value="F-box domain"/>
    <property type="match status" value="1"/>
</dbReference>
<dbReference type="InterPro" id="IPR032675">
    <property type="entry name" value="LRR_dom_sf"/>
</dbReference>
<evidence type="ECO:0000313" key="4">
    <source>
        <dbReference type="Proteomes" id="UP000015105"/>
    </source>
</evidence>
<reference evidence="3" key="4">
    <citation type="submission" date="2019-03" db="UniProtKB">
        <authorList>
            <consortium name="EnsemblPlants"/>
        </authorList>
    </citation>
    <scope>IDENTIFICATION</scope>
</reference>
<dbReference type="AlphaFoldDB" id="A0A453GHB4"/>
<dbReference type="InterPro" id="IPR036047">
    <property type="entry name" value="F-box-like_dom_sf"/>
</dbReference>
<keyword evidence="4" id="KW-1185">Reference proteome</keyword>
<feature type="domain" description="F-box" evidence="2">
    <location>
        <begin position="91"/>
        <end position="127"/>
    </location>
</feature>
<accession>A0A453GHB4</accession>
<dbReference type="InterPro" id="IPR001810">
    <property type="entry name" value="F-box_dom"/>
</dbReference>
<reference evidence="3" key="5">
    <citation type="journal article" date="2021" name="G3 (Bethesda)">
        <title>Aegilops tauschii genome assembly Aet v5.0 features greater sequence contiguity and improved annotation.</title>
        <authorList>
            <person name="Wang L."/>
            <person name="Zhu T."/>
            <person name="Rodriguez J.C."/>
            <person name="Deal K.R."/>
            <person name="Dubcovsky J."/>
            <person name="McGuire P.E."/>
            <person name="Lux T."/>
            <person name="Spannagl M."/>
            <person name="Mayer K.F.X."/>
            <person name="Baldrich P."/>
            <person name="Meyers B.C."/>
            <person name="Huo N."/>
            <person name="Gu Y.Q."/>
            <person name="Zhou H."/>
            <person name="Devos K.M."/>
            <person name="Bennetzen J.L."/>
            <person name="Unver T."/>
            <person name="Budak H."/>
            <person name="Gulick P.J."/>
            <person name="Galiba G."/>
            <person name="Kalapos B."/>
            <person name="Nelson D.R."/>
            <person name="Li P."/>
            <person name="You F.M."/>
            <person name="Luo M.C."/>
            <person name="Dvorak J."/>
        </authorList>
    </citation>
    <scope>NUCLEOTIDE SEQUENCE [LARGE SCALE GENOMIC DNA]</scope>
    <source>
        <strain evidence="3">cv. AL8/78</strain>
    </source>
</reference>
<dbReference type="InterPro" id="IPR053781">
    <property type="entry name" value="F-box_AtFBL13-like"/>
</dbReference>
<feature type="region of interest" description="Disordered" evidence="1">
    <location>
        <begin position="1"/>
        <end position="24"/>
    </location>
</feature>
<dbReference type="Proteomes" id="UP000015105">
    <property type="component" value="Chromosome 3D"/>
</dbReference>
<dbReference type="CDD" id="cd22160">
    <property type="entry name" value="F-box_AtFBL13-like"/>
    <property type="match status" value="1"/>
</dbReference>
<protein>
    <recommendedName>
        <fullName evidence="2">F-box domain-containing protein</fullName>
    </recommendedName>
</protein>
<reference evidence="3" key="3">
    <citation type="journal article" date="2017" name="Nature">
        <title>Genome sequence of the progenitor of the wheat D genome Aegilops tauschii.</title>
        <authorList>
            <person name="Luo M.C."/>
            <person name="Gu Y.Q."/>
            <person name="Puiu D."/>
            <person name="Wang H."/>
            <person name="Twardziok S.O."/>
            <person name="Deal K.R."/>
            <person name="Huo N."/>
            <person name="Zhu T."/>
            <person name="Wang L."/>
            <person name="Wang Y."/>
            <person name="McGuire P.E."/>
            <person name="Liu S."/>
            <person name="Long H."/>
            <person name="Ramasamy R.K."/>
            <person name="Rodriguez J.C."/>
            <person name="Van S.L."/>
            <person name="Yuan L."/>
            <person name="Wang Z."/>
            <person name="Xia Z."/>
            <person name="Xiao L."/>
            <person name="Anderson O.D."/>
            <person name="Ouyang S."/>
            <person name="Liang Y."/>
            <person name="Zimin A.V."/>
            <person name="Pertea G."/>
            <person name="Qi P."/>
            <person name="Bennetzen J.L."/>
            <person name="Dai X."/>
            <person name="Dawson M.W."/>
            <person name="Muller H.G."/>
            <person name="Kugler K."/>
            <person name="Rivarola-Duarte L."/>
            <person name="Spannagl M."/>
            <person name="Mayer K.F.X."/>
            <person name="Lu F.H."/>
            <person name="Bevan M.W."/>
            <person name="Leroy P."/>
            <person name="Li P."/>
            <person name="You F.M."/>
            <person name="Sun Q."/>
            <person name="Liu Z."/>
            <person name="Lyons E."/>
            <person name="Wicker T."/>
            <person name="Salzberg S.L."/>
            <person name="Devos K.M."/>
            <person name="Dvorak J."/>
        </authorList>
    </citation>
    <scope>NUCLEOTIDE SEQUENCE [LARGE SCALE GENOMIC DNA]</scope>
    <source>
        <strain evidence="3">cv. AL8/78</strain>
    </source>
</reference>
<dbReference type="STRING" id="200361.A0A453GHB4"/>
<dbReference type="Gene3D" id="3.80.10.10">
    <property type="entry name" value="Ribonuclease Inhibitor"/>
    <property type="match status" value="1"/>
</dbReference>
<organism evidence="3 4">
    <name type="scientific">Aegilops tauschii subsp. strangulata</name>
    <name type="common">Goatgrass</name>
    <dbReference type="NCBI Taxonomy" id="200361"/>
    <lineage>
        <taxon>Eukaryota</taxon>
        <taxon>Viridiplantae</taxon>
        <taxon>Streptophyta</taxon>
        <taxon>Embryophyta</taxon>
        <taxon>Tracheophyta</taxon>
        <taxon>Spermatophyta</taxon>
        <taxon>Magnoliopsida</taxon>
        <taxon>Liliopsida</taxon>
        <taxon>Poales</taxon>
        <taxon>Poaceae</taxon>
        <taxon>BOP clade</taxon>
        <taxon>Pooideae</taxon>
        <taxon>Triticodae</taxon>
        <taxon>Triticeae</taxon>
        <taxon>Triticinae</taxon>
        <taxon>Aegilops</taxon>
    </lineage>
</organism>
<dbReference type="EnsemblPlants" id="AET3Gv21020500.10">
    <property type="protein sequence ID" value="AET3Gv21020500.10"/>
    <property type="gene ID" value="AET3Gv21020500"/>
</dbReference>
<dbReference type="Pfam" id="PF08387">
    <property type="entry name" value="FBD"/>
    <property type="match status" value="1"/>
</dbReference>
<dbReference type="SUPFAM" id="SSF52047">
    <property type="entry name" value="RNI-like"/>
    <property type="match status" value="1"/>
</dbReference>
<name>A0A453GHB4_AEGTS</name>